<evidence type="ECO:0000256" key="2">
    <source>
        <dbReference type="SAM" id="SignalP"/>
    </source>
</evidence>
<reference evidence="4" key="2">
    <citation type="submission" date="2015-08" db="UniProtKB">
        <authorList>
            <consortium name="WormBaseParasite"/>
        </authorList>
    </citation>
    <scope>IDENTIFICATION</scope>
</reference>
<keyword evidence="1" id="KW-0812">Transmembrane</keyword>
<keyword evidence="2" id="KW-0732">Signal</keyword>
<keyword evidence="1" id="KW-0472">Membrane</keyword>
<proteinExistence type="predicted"/>
<evidence type="ECO:0000313" key="3">
    <source>
        <dbReference type="Proteomes" id="UP000035680"/>
    </source>
</evidence>
<dbReference type="AlphaFoldDB" id="A0A0K0FVJ5"/>
<name>A0A0K0FVJ5_STRVS</name>
<evidence type="ECO:0000256" key="1">
    <source>
        <dbReference type="SAM" id="Phobius"/>
    </source>
</evidence>
<reference evidence="3" key="1">
    <citation type="submission" date="2014-07" db="EMBL/GenBank/DDBJ databases">
        <authorList>
            <person name="Martin A.A"/>
            <person name="De Silva N."/>
        </authorList>
    </citation>
    <scope>NUCLEOTIDE SEQUENCE</scope>
</reference>
<dbReference type="WBParaSite" id="SVE_1636100.1">
    <property type="protein sequence ID" value="SVE_1636100.1"/>
    <property type="gene ID" value="SVE_1636100"/>
</dbReference>
<keyword evidence="1" id="KW-1133">Transmembrane helix</keyword>
<feature type="chain" id="PRO_5005330144" evidence="2">
    <location>
        <begin position="25"/>
        <end position="170"/>
    </location>
</feature>
<accession>A0A0K0FVJ5</accession>
<organism evidence="3 4">
    <name type="scientific">Strongyloides venezuelensis</name>
    <name type="common">Threadworm</name>
    <dbReference type="NCBI Taxonomy" id="75913"/>
    <lineage>
        <taxon>Eukaryota</taxon>
        <taxon>Metazoa</taxon>
        <taxon>Ecdysozoa</taxon>
        <taxon>Nematoda</taxon>
        <taxon>Chromadorea</taxon>
        <taxon>Rhabditida</taxon>
        <taxon>Tylenchina</taxon>
        <taxon>Panagrolaimomorpha</taxon>
        <taxon>Strongyloidoidea</taxon>
        <taxon>Strongyloididae</taxon>
        <taxon>Strongyloides</taxon>
    </lineage>
</organism>
<protein>
    <submittedName>
        <fullName evidence="4">EGF-like domain-containing protein</fullName>
    </submittedName>
</protein>
<keyword evidence="3" id="KW-1185">Reference proteome</keyword>
<evidence type="ECO:0000313" key="4">
    <source>
        <dbReference type="WBParaSite" id="SVE_1636100.1"/>
    </source>
</evidence>
<sequence>MKINRTFFLVILFTILSISLKTKSLINVTPTSAGKKDSNDINLTIITLPPDVSTKRPYPMFTAIISTCPENYHSPIKCKNGGVAKCKYWKNKIVGIPYCKCTEEYAGQFCDFPIALAFLKMTSSSPFIKYKIFFNYVLPCIIICISLSIIFYLILSKRKKCLIKKKQLSF</sequence>
<feature type="signal peptide" evidence="2">
    <location>
        <begin position="1"/>
        <end position="24"/>
    </location>
</feature>
<feature type="transmembrane region" description="Helical" evidence="1">
    <location>
        <begin position="133"/>
        <end position="155"/>
    </location>
</feature>
<dbReference type="Proteomes" id="UP000035680">
    <property type="component" value="Unassembled WGS sequence"/>
</dbReference>